<keyword evidence="2 4" id="KW-0378">Hydrolase</keyword>
<dbReference type="GO" id="GO:0009435">
    <property type="term" value="P:NAD+ biosynthetic process"/>
    <property type="evidence" value="ECO:0007669"/>
    <property type="project" value="UniProtKB-UniRule"/>
</dbReference>
<dbReference type="InterPro" id="IPR010111">
    <property type="entry name" value="Kynureninase"/>
</dbReference>
<dbReference type="GO" id="GO:0043420">
    <property type="term" value="P:anthranilate metabolic process"/>
    <property type="evidence" value="ECO:0007669"/>
    <property type="project" value="TreeGrafter"/>
</dbReference>
<evidence type="ECO:0000313" key="8">
    <source>
        <dbReference type="Proteomes" id="UP000198897"/>
    </source>
</evidence>
<feature type="binding site" evidence="4">
    <location>
        <position position="211"/>
    </location>
    <ligand>
        <name>pyridoxal 5'-phosphate</name>
        <dbReference type="ChEBI" id="CHEBI:597326"/>
    </ligand>
</feature>
<dbReference type="InterPro" id="IPR015421">
    <property type="entry name" value="PyrdxlP-dep_Trfase_major"/>
</dbReference>
<name>A0A1I2PJC7_9BACI</name>
<gene>
    <name evidence="4" type="primary">kynU</name>
    <name evidence="7" type="ORF">SAMN05216353_12436</name>
</gene>
<feature type="binding site" evidence="4">
    <location>
        <begin position="130"/>
        <end position="133"/>
    </location>
    <ligand>
        <name>pyridoxal 5'-phosphate</name>
        <dbReference type="ChEBI" id="CHEBI:597326"/>
    </ligand>
</feature>
<keyword evidence="3 4" id="KW-0663">Pyridoxal phosphate</keyword>
<dbReference type="Gene3D" id="3.90.1150.10">
    <property type="entry name" value="Aspartate Aminotransferase, domain 1"/>
    <property type="match status" value="1"/>
</dbReference>
<dbReference type="PANTHER" id="PTHR14084">
    <property type="entry name" value="KYNURENINASE"/>
    <property type="match status" value="1"/>
</dbReference>
<evidence type="ECO:0000256" key="1">
    <source>
        <dbReference type="ARBA" id="ARBA00022642"/>
    </source>
</evidence>
<dbReference type="InterPro" id="IPR015424">
    <property type="entry name" value="PyrdxlP-dep_Trfase"/>
</dbReference>
<comment type="caution">
    <text evidence="4">Lacks conserved residue(s) required for the propagation of feature annotation.</text>
</comment>
<dbReference type="HAMAP" id="MF_01970">
    <property type="entry name" value="Kynureninase"/>
    <property type="match status" value="1"/>
</dbReference>
<organism evidence="7 8">
    <name type="scientific">Halobacillus alkaliphilus</name>
    <dbReference type="NCBI Taxonomy" id="396056"/>
    <lineage>
        <taxon>Bacteria</taxon>
        <taxon>Bacillati</taxon>
        <taxon>Bacillota</taxon>
        <taxon>Bacilli</taxon>
        <taxon>Bacillales</taxon>
        <taxon>Bacillaceae</taxon>
        <taxon>Halobacillus</taxon>
    </lineage>
</organism>
<dbReference type="GO" id="GO:0005737">
    <property type="term" value="C:cytoplasm"/>
    <property type="evidence" value="ECO:0007669"/>
    <property type="project" value="UniProtKB-UniRule"/>
</dbReference>
<evidence type="ECO:0000313" key="7">
    <source>
        <dbReference type="EMBL" id="SFG13521.1"/>
    </source>
</evidence>
<keyword evidence="1 4" id="KW-0662">Pyridine nucleotide biosynthesis</keyword>
<dbReference type="SUPFAM" id="SSF53383">
    <property type="entry name" value="PLP-dependent transferases"/>
    <property type="match status" value="1"/>
</dbReference>
<dbReference type="RefSeq" id="WP_089752437.1">
    <property type="nucleotide sequence ID" value="NZ_FOOG01000024.1"/>
</dbReference>
<evidence type="ECO:0000256" key="2">
    <source>
        <dbReference type="ARBA" id="ARBA00022801"/>
    </source>
</evidence>
<dbReference type="AlphaFoldDB" id="A0A1I2PJC7"/>
<feature type="binding site" evidence="4">
    <location>
        <position position="236"/>
    </location>
    <ligand>
        <name>pyridoxal 5'-phosphate</name>
        <dbReference type="ChEBI" id="CHEBI:597326"/>
    </ligand>
</feature>
<reference evidence="8" key="1">
    <citation type="submission" date="2016-10" db="EMBL/GenBank/DDBJ databases">
        <authorList>
            <person name="Varghese N."/>
            <person name="Submissions S."/>
        </authorList>
    </citation>
    <scope>NUCLEOTIDE SEQUENCE [LARGE SCALE GENOMIC DNA]</scope>
    <source>
        <strain evidence="8">FP5</strain>
    </source>
</reference>
<proteinExistence type="inferred from homology"/>
<keyword evidence="8" id="KW-1185">Reference proteome</keyword>
<protein>
    <recommendedName>
        <fullName evidence="4 5">Kynureninase</fullName>
        <ecNumber evidence="4 5">3.7.1.3</ecNumber>
    </recommendedName>
    <alternativeName>
        <fullName evidence="4">L-kynurenine hydrolase</fullName>
    </alternativeName>
</protein>
<dbReference type="GO" id="GO:0030429">
    <property type="term" value="F:kynureninase activity"/>
    <property type="evidence" value="ECO:0007669"/>
    <property type="project" value="UniProtKB-UniRule"/>
</dbReference>
<comment type="function">
    <text evidence="4 6">Catalyzes the cleavage of L-kynurenine (L-Kyn) and L-3-hydroxykynurenine (L-3OHKyn) into anthranilic acid (AA) and 3-hydroxyanthranilic acid (3-OHAA), respectively.</text>
</comment>
<dbReference type="Proteomes" id="UP000198897">
    <property type="component" value="Unassembled WGS sequence"/>
</dbReference>
<comment type="subunit">
    <text evidence="4 6">Homodimer.</text>
</comment>
<dbReference type="EMBL" id="FOOG01000024">
    <property type="protein sequence ID" value="SFG13521.1"/>
    <property type="molecule type" value="Genomic_DNA"/>
</dbReference>
<dbReference type="InterPro" id="IPR015422">
    <property type="entry name" value="PyrdxlP-dep_Trfase_small"/>
</dbReference>
<dbReference type="GO" id="GO:0097053">
    <property type="term" value="P:L-kynurenine catabolic process"/>
    <property type="evidence" value="ECO:0007669"/>
    <property type="project" value="UniProtKB-UniRule"/>
</dbReference>
<feature type="binding site" evidence="4">
    <location>
        <position position="214"/>
    </location>
    <ligand>
        <name>pyridoxal 5'-phosphate</name>
        <dbReference type="ChEBI" id="CHEBI:597326"/>
    </ligand>
</feature>
<dbReference type="UniPathway" id="UPA00334">
    <property type="reaction ID" value="UER00455"/>
</dbReference>
<feature type="binding site" evidence="4">
    <location>
        <position position="103"/>
    </location>
    <ligand>
        <name>pyridoxal 5'-phosphate</name>
        <dbReference type="ChEBI" id="CHEBI:597326"/>
    </ligand>
</feature>
<feature type="binding site" evidence="4">
    <location>
        <position position="265"/>
    </location>
    <ligand>
        <name>pyridoxal 5'-phosphate</name>
        <dbReference type="ChEBI" id="CHEBI:597326"/>
    </ligand>
</feature>
<evidence type="ECO:0000256" key="4">
    <source>
        <dbReference type="HAMAP-Rule" id="MF_01970"/>
    </source>
</evidence>
<dbReference type="UniPathway" id="UPA00253">
    <property type="reaction ID" value="UER00329"/>
</dbReference>
<feature type="binding site" evidence="4">
    <location>
        <position position="102"/>
    </location>
    <ligand>
        <name>pyridoxal 5'-phosphate</name>
        <dbReference type="ChEBI" id="CHEBI:597326"/>
    </ligand>
</feature>
<feature type="modified residue" description="N6-(pyridoxal phosphate)lysine" evidence="4">
    <location>
        <position position="237"/>
    </location>
</feature>
<dbReference type="Gene3D" id="3.40.640.10">
    <property type="entry name" value="Type I PLP-dependent aspartate aminotransferase-like (Major domain)"/>
    <property type="match status" value="1"/>
</dbReference>
<comment type="catalytic activity">
    <reaction evidence="6">
        <text>3-hydroxy-L-kynurenine + H2O = 3-hydroxyanthranilate + L-alanine + H(+)</text>
        <dbReference type="Rhea" id="RHEA:25143"/>
        <dbReference type="ChEBI" id="CHEBI:15377"/>
        <dbReference type="ChEBI" id="CHEBI:15378"/>
        <dbReference type="ChEBI" id="CHEBI:36559"/>
        <dbReference type="ChEBI" id="CHEBI:57972"/>
        <dbReference type="ChEBI" id="CHEBI:58125"/>
        <dbReference type="EC" id="3.7.1.3"/>
    </reaction>
</comment>
<dbReference type="PIRSF" id="PIRSF038800">
    <property type="entry name" value="KYNU"/>
    <property type="match status" value="1"/>
</dbReference>
<evidence type="ECO:0000256" key="5">
    <source>
        <dbReference type="NCBIfam" id="TIGR01814"/>
    </source>
</evidence>
<sequence length="426" mass="47793">MTKPKITLETAEKLDQNDMLHNFKKEFYTDDNRFYMDGNSLGLLSKRAEQALLTSVDDWKTHAIGGWTDGQEPWFYMSEKLGAKTAPLLGAKPDEVISTGSITSNLHQLLTTFYRPQGQRTKILADELNFPSDIYALKSQLELHGMDPDEHLIQVKSDNGATLSEEDIIKEMRSDIALLLLPSVLYRSGQLLDIEKITKAAHEQGIIVGFDLAHSIGALPHNLDDWGVDFAVWCTYKYLNSGPGGVGGLYVNEKHLGKKPGLAGWFSSKKDKQFDMSHDLTHAETAGAYQMGTPHILSSAPLLGSLDLFQEADIKNVRCKSLKMTRLMLDLIYQELDGLGFQIITPLEDERRGGHISLVHSEAASICKALKKENVVPDFRAPDVIRLAPVALYTTYKEVYEVMMILKEIMVNETYKKFKNERDIIA</sequence>
<comment type="pathway">
    <text evidence="4 6">Cofactor biosynthesis; NAD(+) biosynthesis; quinolinate from L-kynurenine: step 2/3.</text>
</comment>
<accession>A0A1I2PJC7</accession>
<dbReference type="GO" id="GO:0019441">
    <property type="term" value="P:L-tryptophan catabolic process to kynurenine"/>
    <property type="evidence" value="ECO:0007669"/>
    <property type="project" value="TreeGrafter"/>
</dbReference>
<feature type="binding site" evidence="4">
    <location>
        <position position="293"/>
    </location>
    <ligand>
        <name>pyridoxal 5'-phosphate</name>
        <dbReference type="ChEBI" id="CHEBI:597326"/>
    </ligand>
</feature>
<evidence type="ECO:0000256" key="3">
    <source>
        <dbReference type="ARBA" id="ARBA00022898"/>
    </source>
</evidence>
<dbReference type="GO" id="GO:0030170">
    <property type="term" value="F:pyridoxal phosphate binding"/>
    <property type="evidence" value="ECO:0007669"/>
    <property type="project" value="UniProtKB-UniRule"/>
</dbReference>
<dbReference type="NCBIfam" id="TIGR01814">
    <property type="entry name" value="kynureninase"/>
    <property type="match status" value="1"/>
</dbReference>
<comment type="cofactor">
    <cofactor evidence="4 6">
        <name>pyridoxal 5'-phosphate</name>
        <dbReference type="ChEBI" id="CHEBI:597326"/>
    </cofactor>
</comment>
<comment type="similarity">
    <text evidence="4 6">Belongs to the kynureninase family.</text>
</comment>
<dbReference type="PANTHER" id="PTHR14084:SF0">
    <property type="entry name" value="KYNURENINASE"/>
    <property type="match status" value="1"/>
</dbReference>
<comment type="pathway">
    <text evidence="4 6">Amino-acid degradation; L-kynurenine degradation; L-alanine and anthranilate from L-kynurenine: step 1/1.</text>
</comment>
<dbReference type="Pfam" id="PF22580">
    <property type="entry name" value="KYNU_C"/>
    <property type="match status" value="1"/>
</dbReference>
<dbReference type="GO" id="GO:0019805">
    <property type="term" value="P:quinolinate biosynthetic process"/>
    <property type="evidence" value="ECO:0007669"/>
    <property type="project" value="UniProtKB-UniRule"/>
</dbReference>
<dbReference type="OrthoDB" id="9812626at2"/>
<comment type="catalytic activity">
    <reaction evidence="4 6">
        <text>L-kynurenine + H2O = anthranilate + L-alanine + H(+)</text>
        <dbReference type="Rhea" id="RHEA:16813"/>
        <dbReference type="ChEBI" id="CHEBI:15377"/>
        <dbReference type="ChEBI" id="CHEBI:15378"/>
        <dbReference type="ChEBI" id="CHEBI:16567"/>
        <dbReference type="ChEBI" id="CHEBI:57959"/>
        <dbReference type="ChEBI" id="CHEBI:57972"/>
        <dbReference type="EC" id="3.7.1.3"/>
    </reaction>
</comment>
<evidence type="ECO:0000256" key="6">
    <source>
        <dbReference type="PIRNR" id="PIRNR038800"/>
    </source>
</evidence>
<dbReference type="EC" id="3.7.1.3" evidence="4 5"/>